<comment type="caution">
    <text evidence="1">The sequence shown here is derived from an EMBL/GenBank/DDBJ whole genome shotgun (WGS) entry which is preliminary data.</text>
</comment>
<accession>A0ABR6AVF9</accession>
<evidence type="ECO:0008006" key="3">
    <source>
        <dbReference type="Google" id="ProtNLM"/>
    </source>
</evidence>
<dbReference type="EMBL" id="JACGXG010000011">
    <property type="protein sequence ID" value="MBA8853426.1"/>
    <property type="molecule type" value="Genomic_DNA"/>
</dbReference>
<gene>
    <name evidence="1" type="ORF">FHW20_004407</name>
</gene>
<proteinExistence type="predicted"/>
<dbReference type="Proteomes" id="UP000578622">
    <property type="component" value="Unassembled WGS sequence"/>
</dbReference>
<organism evidence="1 2">
    <name type="scientific">Brucella intermedia</name>
    <dbReference type="NCBI Taxonomy" id="94625"/>
    <lineage>
        <taxon>Bacteria</taxon>
        <taxon>Pseudomonadati</taxon>
        <taxon>Pseudomonadota</taxon>
        <taxon>Alphaproteobacteria</taxon>
        <taxon>Hyphomicrobiales</taxon>
        <taxon>Brucellaceae</taxon>
        <taxon>Brucella/Ochrobactrum group</taxon>
        <taxon>Brucella</taxon>
    </lineage>
</organism>
<keyword evidence="2" id="KW-1185">Reference proteome</keyword>
<reference evidence="1 2" key="1">
    <citation type="submission" date="2020-07" db="EMBL/GenBank/DDBJ databases">
        <title>Genomic Encyclopedia of Type Strains, Phase IV (KMG-V): Genome sequencing to study the core and pangenomes of soil and plant-associated prokaryotes.</title>
        <authorList>
            <person name="Whitman W."/>
        </authorList>
    </citation>
    <scope>NUCLEOTIDE SEQUENCE [LARGE SCALE GENOMIC DNA]</scope>
    <source>
        <strain evidence="1 2">RH4WT92</strain>
    </source>
</reference>
<protein>
    <recommendedName>
        <fullName evidence="3">Transposase</fullName>
    </recommendedName>
</protein>
<name>A0ABR6AVF9_9HYPH</name>
<sequence>MLIRGANLHLLRPTVNNGRQANYKIMIDESVFGLNSANAR</sequence>
<evidence type="ECO:0000313" key="1">
    <source>
        <dbReference type="EMBL" id="MBA8853426.1"/>
    </source>
</evidence>
<evidence type="ECO:0000313" key="2">
    <source>
        <dbReference type="Proteomes" id="UP000578622"/>
    </source>
</evidence>